<comment type="caution">
    <text evidence="2">The sequence shown here is derived from an EMBL/GenBank/DDBJ whole genome shotgun (WGS) entry which is preliminary data.</text>
</comment>
<dbReference type="Pfam" id="PF24705">
    <property type="entry name" value="DUF7668"/>
    <property type="match status" value="1"/>
</dbReference>
<sequence>MDLPLRDLGKEHSIPSFWKDDISSIVIQLTKGNFELLGTSSNVSLQSSDLADLNRQNVDDYGCCLIPLSEECWERSCYQWQGEYWDLIVDLCTSEEGVSDLILSGRVYPLNSGFNYEVGLIYVP</sequence>
<name>A0ABT7SZR3_9ALTE</name>
<feature type="domain" description="DUF7668" evidence="1">
    <location>
        <begin position="27"/>
        <end position="124"/>
    </location>
</feature>
<evidence type="ECO:0000313" key="3">
    <source>
        <dbReference type="Proteomes" id="UP001234343"/>
    </source>
</evidence>
<reference evidence="2 3" key="1">
    <citation type="submission" date="2023-06" db="EMBL/GenBank/DDBJ databases">
        <title>Alteromonas sp. ASW11-36 isolated from intertidal sand.</title>
        <authorList>
            <person name="Li Y."/>
        </authorList>
    </citation>
    <scope>NUCLEOTIDE SEQUENCE [LARGE SCALE GENOMIC DNA]</scope>
    <source>
        <strain evidence="2 3">ASW11-36</strain>
    </source>
</reference>
<keyword evidence="3" id="KW-1185">Reference proteome</keyword>
<dbReference type="InterPro" id="IPR056085">
    <property type="entry name" value="DUF7668"/>
</dbReference>
<gene>
    <name evidence="2" type="ORF">QTP81_13675</name>
</gene>
<dbReference type="RefSeq" id="WP_289366289.1">
    <property type="nucleotide sequence ID" value="NZ_JAUCBP010000012.1"/>
</dbReference>
<dbReference type="Proteomes" id="UP001234343">
    <property type="component" value="Unassembled WGS sequence"/>
</dbReference>
<evidence type="ECO:0000313" key="2">
    <source>
        <dbReference type="EMBL" id="MDM7861645.1"/>
    </source>
</evidence>
<proteinExistence type="predicted"/>
<dbReference type="EMBL" id="JAUCBP010000012">
    <property type="protein sequence ID" value="MDM7861645.1"/>
    <property type="molecule type" value="Genomic_DNA"/>
</dbReference>
<organism evidence="2 3">
    <name type="scientific">Alteromonas arenosi</name>
    <dbReference type="NCBI Taxonomy" id="3055817"/>
    <lineage>
        <taxon>Bacteria</taxon>
        <taxon>Pseudomonadati</taxon>
        <taxon>Pseudomonadota</taxon>
        <taxon>Gammaproteobacteria</taxon>
        <taxon>Alteromonadales</taxon>
        <taxon>Alteromonadaceae</taxon>
        <taxon>Alteromonas/Salinimonas group</taxon>
        <taxon>Alteromonas</taxon>
    </lineage>
</organism>
<accession>A0ABT7SZR3</accession>
<evidence type="ECO:0000259" key="1">
    <source>
        <dbReference type="Pfam" id="PF24705"/>
    </source>
</evidence>
<protein>
    <recommendedName>
        <fullName evidence="1">DUF7668 domain-containing protein</fullName>
    </recommendedName>
</protein>